<dbReference type="AlphaFoldDB" id="A0A6S6TNY7"/>
<dbReference type="PIRSF" id="PIRSF012318">
    <property type="entry name" value="UCP012318"/>
    <property type="match status" value="1"/>
</dbReference>
<name>A0A6S6TNY7_9BACT</name>
<dbReference type="CDD" id="cd00657">
    <property type="entry name" value="Ferritin_like"/>
    <property type="match status" value="1"/>
</dbReference>
<dbReference type="InterPro" id="IPR011197">
    <property type="entry name" value="UCP012318"/>
</dbReference>
<reference evidence="1" key="1">
    <citation type="submission" date="2020-01" db="EMBL/GenBank/DDBJ databases">
        <authorList>
            <person name="Meier V. D."/>
            <person name="Meier V D."/>
        </authorList>
    </citation>
    <scope>NUCLEOTIDE SEQUENCE</scope>
    <source>
        <strain evidence="1">HLG_WM_MAG_03</strain>
    </source>
</reference>
<proteinExistence type="predicted"/>
<organism evidence="1">
    <name type="scientific">uncultured Sulfurovum sp</name>
    <dbReference type="NCBI Taxonomy" id="269237"/>
    <lineage>
        <taxon>Bacteria</taxon>
        <taxon>Pseudomonadati</taxon>
        <taxon>Campylobacterota</taxon>
        <taxon>Epsilonproteobacteria</taxon>
        <taxon>Campylobacterales</taxon>
        <taxon>Sulfurovaceae</taxon>
        <taxon>Sulfurovum</taxon>
        <taxon>environmental samples</taxon>
    </lineage>
</organism>
<dbReference type="Pfam" id="PF04305">
    <property type="entry name" value="DUF455"/>
    <property type="match status" value="1"/>
</dbReference>
<dbReference type="EMBL" id="CACVAR010000306">
    <property type="protein sequence ID" value="CAA6819807.1"/>
    <property type="molecule type" value="Genomic_DNA"/>
</dbReference>
<dbReference type="SUPFAM" id="SSF47240">
    <property type="entry name" value="Ferritin-like"/>
    <property type="match status" value="1"/>
</dbReference>
<accession>A0A6S6TNY7</accession>
<evidence type="ECO:0000313" key="1">
    <source>
        <dbReference type="EMBL" id="CAA6819807.1"/>
    </source>
</evidence>
<sequence length="281" mass="32764">MTPLSYNTAMNFYQNLEEAIESDSIATKEKLTQQCLEYCSQNEFIAEPDVQAKTFTVPSYINKCKIVEPRALKTRKDFDTKEGLASLVHAIAHIEYSAIDLALDAVYRYRDMPQAYKIDWLEVAKDEIRHYLMLEELLLELGFVYGDFSVHSGLFDAAIQTAENHLDRMAIIPRYYEASGLDVTPQILKKLDNKKKLPFVKKFINILNIIYKEEIEHVYKGDYWFKVLCKLENKNIDIYFKILEKYKLMDKHRPHINANARKEAGFSCPEIRLLGNSECHE</sequence>
<dbReference type="PANTHER" id="PTHR42782">
    <property type="entry name" value="SI:CH73-314G15.3"/>
    <property type="match status" value="1"/>
</dbReference>
<gene>
    <name evidence="1" type="ORF">HELGO_WM21208</name>
</gene>
<dbReference type="InterPro" id="IPR009078">
    <property type="entry name" value="Ferritin-like_SF"/>
</dbReference>
<dbReference type="InterPro" id="IPR007402">
    <property type="entry name" value="DUF455"/>
</dbReference>
<dbReference type="PANTHER" id="PTHR42782:SF4">
    <property type="entry name" value="DUF455 DOMAIN-CONTAINING PROTEIN"/>
    <property type="match status" value="1"/>
</dbReference>
<protein>
    <submittedName>
        <fullName evidence="1">COG2833: uncharacterized protein</fullName>
    </submittedName>
</protein>